<evidence type="ECO:0000256" key="6">
    <source>
        <dbReference type="ARBA" id="ARBA00022989"/>
    </source>
</evidence>
<feature type="transmembrane region" description="Helical" evidence="8">
    <location>
        <begin position="245"/>
        <end position="269"/>
    </location>
</feature>
<evidence type="ECO:0000256" key="7">
    <source>
        <dbReference type="ARBA" id="ARBA00023136"/>
    </source>
</evidence>
<name>A0A1Y1S218_9SPIO</name>
<keyword evidence="3 8" id="KW-0813">Transport</keyword>
<comment type="subcellular location">
    <subcellularLocation>
        <location evidence="1 8">Cell membrane</location>
        <topology evidence="1 8">Multi-pass membrane protein</topology>
    </subcellularLocation>
</comment>
<evidence type="ECO:0000259" key="9">
    <source>
        <dbReference type="PROSITE" id="PS50928"/>
    </source>
</evidence>
<comment type="similarity">
    <text evidence="8">Belongs to the binding-protein-dependent transport system permease family.</text>
</comment>
<evidence type="ECO:0000256" key="2">
    <source>
        <dbReference type="ARBA" id="ARBA00020515"/>
    </source>
</evidence>
<evidence type="ECO:0000256" key="8">
    <source>
        <dbReference type="RuleBase" id="RU363032"/>
    </source>
</evidence>
<evidence type="ECO:0000313" key="11">
    <source>
        <dbReference type="Proteomes" id="UP000192343"/>
    </source>
</evidence>
<reference evidence="10 11" key="1">
    <citation type="submission" date="2017-03" db="EMBL/GenBank/DDBJ databases">
        <title>Draft Genome sequence of Marispirochaeta sp. strain JC444.</title>
        <authorList>
            <person name="Shivani Y."/>
            <person name="Subhash Y."/>
            <person name="Sasikala C."/>
            <person name="Ramana C."/>
        </authorList>
    </citation>
    <scope>NUCLEOTIDE SEQUENCE [LARGE SCALE GENOMIC DNA]</scope>
    <source>
        <strain evidence="10 11">JC444</strain>
    </source>
</reference>
<dbReference type="Gene3D" id="1.10.3720.10">
    <property type="entry name" value="MetI-like"/>
    <property type="match status" value="1"/>
</dbReference>
<organism evidence="10 11">
    <name type="scientific">Marispirochaeta aestuarii</name>
    <dbReference type="NCBI Taxonomy" id="1963862"/>
    <lineage>
        <taxon>Bacteria</taxon>
        <taxon>Pseudomonadati</taxon>
        <taxon>Spirochaetota</taxon>
        <taxon>Spirochaetia</taxon>
        <taxon>Spirochaetales</taxon>
        <taxon>Spirochaetaceae</taxon>
        <taxon>Marispirochaeta</taxon>
    </lineage>
</organism>
<evidence type="ECO:0000313" key="10">
    <source>
        <dbReference type="EMBL" id="ORC36988.1"/>
    </source>
</evidence>
<feature type="transmembrane region" description="Helical" evidence="8">
    <location>
        <begin position="12"/>
        <end position="36"/>
    </location>
</feature>
<dbReference type="InterPro" id="IPR035906">
    <property type="entry name" value="MetI-like_sf"/>
</dbReference>
<feature type="domain" description="ABC transmembrane type-1" evidence="9">
    <location>
        <begin position="75"/>
        <end position="264"/>
    </location>
</feature>
<evidence type="ECO:0000256" key="5">
    <source>
        <dbReference type="ARBA" id="ARBA00022692"/>
    </source>
</evidence>
<keyword evidence="4" id="KW-1003">Cell membrane</keyword>
<comment type="caution">
    <text evidence="10">The sequence shown here is derived from an EMBL/GenBank/DDBJ whole genome shotgun (WGS) entry which is preliminary data.</text>
</comment>
<dbReference type="GO" id="GO:0055085">
    <property type="term" value="P:transmembrane transport"/>
    <property type="evidence" value="ECO:0007669"/>
    <property type="project" value="InterPro"/>
</dbReference>
<dbReference type="PROSITE" id="PS50928">
    <property type="entry name" value="ABC_TM1"/>
    <property type="match status" value="1"/>
</dbReference>
<dbReference type="Pfam" id="PF00528">
    <property type="entry name" value="BPD_transp_1"/>
    <property type="match status" value="1"/>
</dbReference>
<evidence type="ECO:0000256" key="3">
    <source>
        <dbReference type="ARBA" id="ARBA00022448"/>
    </source>
</evidence>
<keyword evidence="5 8" id="KW-0812">Transmembrane</keyword>
<dbReference type="CDD" id="cd06261">
    <property type="entry name" value="TM_PBP2"/>
    <property type="match status" value="1"/>
</dbReference>
<feature type="transmembrane region" description="Helical" evidence="8">
    <location>
        <begin position="75"/>
        <end position="98"/>
    </location>
</feature>
<dbReference type="SUPFAM" id="SSF161098">
    <property type="entry name" value="MetI-like"/>
    <property type="match status" value="1"/>
</dbReference>
<dbReference type="PANTHER" id="PTHR43744:SF8">
    <property type="entry name" value="SN-GLYCEROL-3-PHOSPHATE TRANSPORT SYSTEM PERMEASE PROTEIN UGPE"/>
    <property type="match status" value="1"/>
</dbReference>
<gene>
    <name evidence="10" type="ORF">B4O97_05015</name>
</gene>
<protein>
    <recommendedName>
        <fullName evidence="2">sn-glycerol-3-phosphate transport system permease protein UgpE</fullName>
    </recommendedName>
</protein>
<dbReference type="Proteomes" id="UP000192343">
    <property type="component" value="Unassembled WGS sequence"/>
</dbReference>
<feature type="transmembrane region" description="Helical" evidence="8">
    <location>
        <begin position="146"/>
        <end position="164"/>
    </location>
</feature>
<dbReference type="EMBL" id="MWQY01000004">
    <property type="protein sequence ID" value="ORC36988.1"/>
    <property type="molecule type" value="Genomic_DNA"/>
</dbReference>
<dbReference type="InterPro" id="IPR000515">
    <property type="entry name" value="MetI-like"/>
</dbReference>
<dbReference type="PANTHER" id="PTHR43744">
    <property type="entry name" value="ABC TRANSPORTER PERMEASE PROTEIN MG189-RELATED-RELATED"/>
    <property type="match status" value="1"/>
</dbReference>
<dbReference type="RefSeq" id="WP_083048881.1">
    <property type="nucleotide sequence ID" value="NZ_MWQY01000004.1"/>
</dbReference>
<dbReference type="STRING" id="1963862.B4O97_05015"/>
<sequence>MKQSIPIQRIIIWIFLLGALVFIMAPMIFMISASFMPASDIVKMPYRWIPRGIHSENFVKAVAGNDGTYIFIRNLLNSLIVASVVSFTTVLISSLTGYSLSKFSYRGRDLLFLMIMATMMIPFEAIMIPLYMVVTKLGLQNSYQGLILPFLVNAFGVFMMRQYLITFPDEFIDAARVDGMSEFAIYRSIILPNTGPAIATLAILAFRSQWDNLLWPLLVAQTEQMKTIPLYIVKFTAEMHTDEGAMMAVNLLASIPMFVLFFALSKYFVSGAAVYSSRKG</sequence>
<dbReference type="AlphaFoldDB" id="A0A1Y1S218"/>
<proteinExistence type="inferred from homology"/>
<keyword evidence="7 8" id="KW-0472">Membrane</keyword>
<keyword evidence="11" id="KW-1185">Reference proteome</keyword>
<evidence type="ECO:0000256" key="4">
    <source>
        <dbReference type="ARBA" id="ARBA00022475"/>
    </source>
</evidence>
<evidence type="ECO:0000256" key="1">
    <source>
        <dbReference type="ARBA" id="ARBA00004651"/>
    </source>
</evidence>
<accession>A0A1Y1S218</accession>
<dbReference type="GO" id="GO:0005886">
    <property type="term" value="C:plasma membrane"/>
    <property type="evidence" value="ECO:0007669"/>
    <property type="project" value="UniProtKB-SubCell"/>
</dbReference>
<dbReference type="OrthoDB" id="9773467at2"/>
<feature type="transmembrane region" description="Helical" evidence="8">
    <location>
        <begin position="185"/>
        <end position="206"/>
    </location>
</feature>
<feature type="transmembrane region" description="Helical" evidence="8">
    <location>
        <begin position="110"/>
        <end position="134"/>
    </location>
</feature>
<keyword evidence="6 8" id="KW-1133">Transmembrane helix</keyword>